<evidence type="ECO:0000313" key="5">
    <source>
        <dbReference type="Proteomes" id="UP001201262"/>
    </source>
</evidence>
<dbReference type="InterPro" id="IPR009163">
    <property type="entry name" value="Ap4A_phos1/2"/>
</dbReference>
<dbReference type="AlphaFoldDB" id="A0AAD4PYZ7"/>
<evidence type="ECO:0000313" key="4">
    <source>
        <dbReference type="EMBL" id="KAH8695247.1"/>
    </source>
</evidence>
<evidence type="ECO:0000259" key="3">
    <source>
        <dbReference type="Pfam" id="PF19327"/>
    </source>
</evidence>
<protein>
    <submittedName>
        <fullName evidence="4">5',5'''-P-1,P-4-tetraphosphate phosphorylase</fullName>
    </submittedName>
</protein>
<dbReference type="PANTHER" id="PTHR38420:SF1">
    <property type="entry name" value="PUTATIVE (AFU_ORTHOLOGUE AFUA_5G14690)-RELATED"/>
    <property type="match status" value="1"/>
</dbReference>
<evidence type="ECO:0000259" key="2">
    <source>
        <dbReference type="Pfam" id="PF09830"/>
    </source>
</evidence>
<feature type="region of interest" description="Disordered" evidence="1">
    <location>
        <begin position="68"/>
        <end position="117"/>
    </location>
</feature>
<dbReference type="GO" id="GO:0005524">
    <property type="term" value="F:ATP binding"/>
    <property type="evidence" value="ECO:0007669"/>
    <property type="project" value="InterPro"/>
</dbReference>
<feature type="domain" description="Ap4A phosphorylase 1/2 N-terminal" evidence="3">
    <location>
        <begin position="110"/>
        <end position="208"/>
    </location>
</feature>
<reference evidence="4" key="1">
    <citation type="submission" date="2021-12" db="EMBL/GenBank/DDBJ databases">
        <title>Convergent genome expansion in fungi linked to evolution of root-endophyte symbiosis.</title>
        <authorList>
            <consortium name="DOE Joint Genome Institute"/>
            <person name="Ke Y.-H."/>
            <person name="Bonito G."/>
            <person name="Liao H.-L."/>
            <person name="Looney B."/>
            <person name="Rojas-Flechas A."/>
            <person name="Nash J."/>
            <person name="Hameed K."/>
            <person name="Schadt C."/>
            <person name="Martin F."/>
            <person name="Crous P.W."/>
            <person name="Miettinen O."/>
            <person name="Magnuson J.K."/>
            <person name="Labbe J."/>
            <person name="Jacobson D."/>
            <person name="Doktycz M.J."/>
            <person name="Veneault-Fourrey C."/>
            <person name="Kuo A."/>
            <person name="Mondo S."/>
            <person name="Calhoun S."/>
            <person name="Riley R."/>
            <person name="Ohm R."/>
            <person name="LaButti K."/>
            <person name="Andreopoulos B."/>
            <person name="Pangilinan J."/>
            <person name="Nolan M."/>
            <person name="Tritt A."/>
            <person name="Clum A."/>
            <person name="Lipzen A."/>
            <person name="Daum C."/>
            <person name="Barry K."/>
            <person name="Grigoriev I.V."/>
            <person name="Vilgalys R."/>
        </authorList>
    </citation>
    <scope>NUCLEOTIDE SEQUENCE</scope>
    <source>
        <strain evidence="4">PMI_201</strain>
    </source>
</reference>
<dbReference type="InterPro" id="IPR043171">
    <property type="entry name" value="Ap4A_phos1/2-like"/>
</dbReference>
<dbReference type="SUPFAM" id="SSF54197">
    <property type="entry name" value="HIT-like"/>
    <property type="match status" value="1"/>
</dbReference>
<dbReference type="RefSeq" id="XP_046070389.1">
    <property type="nucleotide sequence ID" value="XM_046216523.1"/>
</dbReference>
<comment type="caution">
    <text evidence="4">The sequence shown here is derived from an EMBL/GenBank/DDBJ whole genome shotgun (WGS) entry which is preliminary data.</text>
</comment>
<dbReference type="GO" id="GO:0003877">
    <property type="term" value="F:ATP:ADP adenylyltransferase activity"/>
    <property type="evidence" value="ECO:0007669"/>
    <property type="project" value="InterPro"/>
</dbReference>
<organism evidence="4 5">
    <name type="scientific">Talaromyces proteolyticus</name>
    <dbReference type="NCBI Taxonomy" id="1131652"/>
    <lineage>
        <taxon>Eukaryota</taxon>
        <taxon>Fungi</taxon>
        <taxon>Dikarya</taxon>
        <taxon>Ascomycota</taxon>
        <taxon>Pezizomycotina</taxon>
        <taxon>Eurotiomycetes</taxon>
        <taxon>Eurotiomycetidae</taxon>
        <taxon>Eurotiales</taxon>
        <taxon>Trichocomaceae</taxon>
        <taxon>Talaromyces</taxon>
        <taxon>Talaromyces sect. Bacilispori</taxon>
    </lineage>
</organism>
<dbReference type="GO" id="GO:0009117">
    <property type="term" value="P:nucleotide metabolic process"/>
    <property type="evidence" value="ECO:0007669"/>
    <property type="project" value="InterPro"/>
</dbReference>
<dbReference type="Pfam" id="PF09830">
    <property type="entry name" value="ATP_transf"/>
    <property type="match status" value="1"/>
</dbReference>
<proteinExistence type="predicted"/>
<feature type="domain" description="ATP adenylyltransferase C-terminal" evidence="2">
    <location>
        <begin position="238"/>
        <end position="343"/>
    </location>
</feature>
<accession>A0AAD4PYZ7</accession>
<dbReference type="GeneID" id="70246810"/>
<dbReference type="InterPro" id="IPR019200">
    <property type="entry name" value="ATP_adenylylTrfase_C"/>
</dbReference>
<dbReference type="Pfam" id="PF19327">
    <property type="entry name" value="Ap4A_phos_N"/>
    <property type="match status" value="1"/>
</dbReference>
<evidence type="ECO:0000256" key="1">
    <source>
        <dbReference type="SAM" id="MobiDB-lite"/>
    </source>
</evidence>
<dbReference type="InterPro" id="IPR036265">
    <property type="entry name" value="HIT-like_sf"/>
</dbReference>
<dbReference type="PANTHER" id="PTHR38420">
    <property type="entry name" value="AP-4-A PHOSPHORYLASE II"/>
    <property type="match status" value="1"/>
</dbReference>
<keyword evidence="5" id="KW-1185">Reference proteome</keyword>
<dbReference type="Proteomes" id="UP001201262">
    <property type="component" value="Unassembled WGS sequence"/>
</dbReference>
<dbReference type="InterPro" id="IPR045759">
    <property type="entry name" value="Ap4A_phos1/2_N"/>
</dbReference>
<dbReference type="EMBL" id="JAJTJA010000008">
    <property type="protein sequence ID" value="KAH8695247.1"/>
    <property type="molecule type" value="Genomic_DNA"/>
</dbReference>
<name>A0AAD4PYZ7_9EURO</name>
<gene>
    <name evidence="4" type="ORF">BGW36DRAFT_382370</name>
</gene>
<dbReference type="Gene3D" id="3.30.428.70">
    <property type="match status" value="1"/>
</dbReference>
<sequence>MNNEIPEDMEDIVLPNDLEEKTNIQFDSMVQKGRIFYDHQTEPGEIFVDNGFLFEFRIVPILKGKPILAPDDPGRSHSPTPVTTPRASTPVSSNSASLAVPSQLPTNTTTETTHKGPFVNPKADEIILDNVGPKHRLMLNKFCLYRPMLVLPTKEFALQSDDLDAYDIAAAWALLHAYNSFEPLIIYNRGVNGGSSQGHKHLQLFPVPPLEPFYGKAQSVWPGKATSSVEVADRILGVPFKHFVLRIQPGTTARELIRMHQRLLHLTREAHVAAGGDANGDYNVAMTKQWIALIPRTTVGPEDGPFGTSTVGMLGMPGIRDQRDRKKWEEFGNAKYLARLGIPI</sequence>
<feature type="compositionally biased region" description="Polar residues" evidence="1">
    <location>
        <begin position="77"/>
        <end position="97"/>
    </location>
</feature>